<dbReference type="Proteomes" id="UP000236291">
    <property type="component" value="Unassembled WGS sequence"/>
</dbReference>
<dbReference type="InterPro" id="IPR019557">
    <property type="entry name" value="AminoTfrase-like_pln_mobile"/>
</dbReference>
<dbReference type="PANTHER" id="PTHR46033:SF8">
    <property type="entry name" value="PROTEIN MAINTENANCE OF MERISTEMS-LIKE"/>
    <property type="match status" value="1"/>
</dbReference>
<evidence type="ECO:0000313" key="3">
    <source>
        <dbReference type="Proteomes" id="UP000236291"/>
    </source>
</evidence>
<protein>
    <submittedName>
        <fullName evidence="2">Serine/threonine-protein phosphatase-like protein</fullName>
    </submittedName>
</protein>
<accession>A0A2K3MNM1</accession>
<comment type="caution">
    <text evidence="2">The sequence shown here is derived from an EMBL/GenBank/DDBJ whole genome shotgun (WGS) entry which is preliminary data.</text>
</comment>
<feature type="domain" description="Aminotransferase-like plant mobile" evidence="1">
    <location>
        <begin position="24"/>
        <end position="119"/>
    </location>
</feature>
<gene>
    <name evidence="2" type="ORF">L195_g015517</name>
</gene>
<organism evidence="2 3">
    <name type="scientific">Trifolium pratense</name>
    <name type="common">Red clover</name>
    <dbReference type="NCBI Taxonomy" id="57577"/>
    <lineage>
        <taxon>Eukaryota</taxon>
        <taxon>Viridiplantae</taxon>
        <taxon>Streptophyta</taxon>
        <taxon>Embryophyta</taxon>
        <taxon>Tracheophyta</taxon>
        <taxon>Spermatophyta</taxon>
        <taxon>Magnoliopsida</taxon>
        <taxon>eudicotyledons</taxon>
        <taxon>Gunneridae</taxon>
        <taxon>Pentapetalae</taxon>
        <taxon>rosids</taxon>
        <taxon>fabids</taxon>
        <taxon>Fabales</taxon>
        <taxon>Fabaceae</taxon>
        <taxon>Papilionoideae</taxon>
        <taxon>50 kb inversion clade</taxon>
        <taxon>NPAAA clade</taxon>
        <taxon>Hologalegina</taxon>
        <taxon>IRL clade</taxon>
        <taxon>Trifolieae</taxon>
        <taxon>Trifolium</taxon>
    </lineage>
</organism>
<dbReference type="STRING" id="57577.A0A2K3MNM1"/>
<dbReference type="AlphaFoldDB" id="A0A2K3MNM1"/>
<sequence length="128" mass="14668">MKVRLQCHFDAPNPATIPLLEECGFGYVVRLRNCTIDWHLITTIVMRWRPEMHTFHLPVGECTITLQDVNMLLDLQISGQAVTGRNVSVWEEFPRLFGVAPPDTTHGYSIRTSWLQQQLRATPPNPTQ</sequence>
<reference evidence="2 3" key="1">
    <citation type="journal article" date="2014" name="Am. J. Bot.">
        <title>Genome assembly and annotation for red clover (Trifolium pratense; Fabaceae).</title>
        <authorList>
            <person name="Istvanek J."/>
            <person name="Jaros M."/>
            <person name="Krenek A."/>
            <person name="Repkova J."/>
        </authorList>
    </citation>
    <scope>NUCLEOTIDE SEQUENCE [LARGE SCALE GENOMIC DNA]</scope>
    <source>
        <strain evidence="3">cv. Tatra</strain>
        <tissue evidence="2">Young leaves</tissue>
    </source>
</reference>
<dbReference type="EMBL" id="ASHM01010539">
    <property type="protein sequence ID" value="PNX92382.1"/>
    <property type="molecule type" value="Genomic_DNA"/>
</dbReference>
<evidence type="ECO:0000259" key="1">
    <source>
        <dbReference type="Pfam" id="PF10536"/>
    </source>
</evidence>
<reference evidence="2 3" key="2">
    <citation type="journal article" date="2017" name="Front. Plant Sci.">
        <title>Gene Classification and Mining of Molecular Markers Useful in Red Clover (Trifolium pratense) Breeding.</title>
        <authorList>
            <person name="Istvanek J."/>
            <person name="Dluhosova J."/>
            <person name="Dluhos P."/>
            <person name="Patkova L."/>
            <person name="Nedelnik J."/>
            <person name="Repkova J."/>
        </authorList>
    </citation>
    <scope>NUCLEOTIDE SEQUENCE [LARGE SCALE GENOMIC DNA]</scope>
    <source>
        <strain evidence="3">cv. Tatra</strain>
        <tissue evidence="2">Young leaves</tissue>
    </source>
</reference>
<dbReference type="PANTHER" id="PTHR46033">
    <property type="entry name" value="PROTEIN MAIN-LIKE 2"/>
    <property type="match status" value="1"/>
</dbReference>
<name>A0A2K3MNM1_TRIPR</name>
<dbReference type="Pfam" id="PF10536">
    <property type="entry name" value="PMD"/>
    <property type="match status" value="1"/>
</dbReference>
<proteinExistence type="predicted"/>
<evidence type="ECO:0000313" key="2">
    <source>
        <dbReference type="EMBL" id="PNX92382.1"/>
    </source>
</evidence>
<dbReference type="GO" id="GO:0010073">
    <property type="term" value="P:meristem maintenance"/>
    <property type="evidence" value="ECO:0007669"/>
    <property type="project" value="InterPro"/>
</dbReference>
<dbReference type="InterPro" id="IPR044824">
    <property type="entry name" value="MAIN-like"/>
</dbReference>